<organism evidence="1">
    <name type="scientific">uncultured Sulfurovum sp</name>
    <dbReference type="NCBI Taxonomy" id="269237"/>
    <lineage>
        <taxon>Bacteria</taxon>
        <taxon>Pseudomonadati</taxon>
        <taxon>Campylobacterota</taxon>
        <taxon>Epsilonproteobacteria</taxon>
        <taxon>Campylobacterales</taxon>
        <taxon>Sulfurovaceae</taxon>
        <taxon>Sulfurovum</taxon>
        <taxon>environmental samples</taxon>
    </lineage>
</organism>
<dbReference type="EMBL" id="CACVAR010000032">
    <property type="protein sequence ID" value="CAA6799171.1"/>
    <property type="molecule type" value="Genomic_DNA"/>
</dbReference>
<proteinExistence type="predicted"/>
<gene>
    <name evidence="1" type="ORF">HELGO_WM73820</name>
</gene>
<protein>
    <submittedName>
        <fullName evidence="1">Uncharacterized protein</fullName>
    </submittedName>
</protein>
<evidence type="ECO:0000313" key="1">
    <source>
        <dbReference type="EMBL" id="CAA6799171.1"/>
    </source>
</evidence>
<sequence length="51" mass="5961">FLQKPTEKKSLIGNTFIKNFSVKDPSELNSTQLDEAIDIYWDLYNPKDNLK</sequence>
<accession>A0A6S6RZB6</accession>
<feature type="non-terminal residue" evidence="1">
    <location>
        <position position="1"/>
    </location>
</feature>
<reference evidence="1" key="1">
    <citation type="submission" date="2020-01" db="EMBL/GenBank/DDBJ databases">
        <authorList>
            <person name="Meier V. D."/>
            <person name="Meier V D."/>
        </authorList>
    </citation>
    <scope>NUCLEOTIDE SEQUENCE</scope>
    <source>
        <strain evidence="1">HLG_WM_MAG_03</strain>
    </source>
</reference>
<dbReference type="AlphaFoldDB" id="A0A6S6RZB6"/>
<name>A0A6S6RZB6_9BACT</name>